<organism evidence="10 11">
    <name type="scientific">Sphingomonas aracearum</name>
    <dbReference type="NCBI Taxonomy" id="2283317"/>
    <lineage>
        <taxon>Bacteria</taxon>
        <taxon>Pseudomonadati</taxon>
        <taxon>Pseudomonadota</taxon>
        <taxon>Alphaproteobacteria</taxon>
        <taxon>Sphingomonadales</taxon>
        <taxon>Sphingomonadaceae</taxon>
        <taxon>Sphingomonas</taxon>
    </lineage>
</organism>
<evidence type="ECO:0000256" key="1">
    <source>
        <dbReference type="ARBA" id="ARBA00004141"/>
    </source>
</evidence>
<evidence type="ECO:0000259" key="8">
    <source>
        <dbReference type="Pfam" id="PF02683"/>
    </source>
</evidence>
<feature type="domain" description="Cytochrome C biogenesis protein transmembrane" evidence="8">
    <location>
        <begin position="275"/>
        <end position="476"/>
    </location>
</feature>
<keyword evidence="4 6" id="KW-1133">Transmembrane helix</keyword>
<comment type="caution">
    <text evidence="10">The sequence shown here is derived from an EMBL/GenBank/DDBJ whole genome shotgun (WGS) entry which is preliminary data.</text>
</comment>
<dbReference type="EMBL" id="QQNB01000001">
    <property type="protein sequence ID" value="RDE06496.1"/>
    <property type="molecule type" value="Genomic_DNA"/>
</dbReference>
<evidence type="ECO:0000256" key="6">
    <source>
        <dbReference type="SAM" id="Phobius"/>
    </source>
</evidence>
<gene>
    <name evidence="10" type="ORF">DVW87_01925</name>
</gene>
<dbReference type="GO" id="GO:0045454">
    <property type="term" value="P:cell redox homeostasis"/>
    <property type="evidence" value="ECO:0007669"/>
    <property type="project" value="TreeGrafter"/>
</dbReference>
<dbReference type="InterPro" id="IPR035671">
    <property type="entry name" value="DsbD_gamma"/>
</dbReference>
<keyword evidence="5 6" id="KW-0472">Membrane</keyword>
<evidence type="ECO:0000256" key="4">
    <source>
        <dbReference type="ARBA" id="ARBA00022989"/>
    </source>
</evidence>
<feature type="transmembrane region" description="Helical" evidence="6">
    <location>
        <begin position="465"/>
        <end position="481"/>
    </location>
</feature>
<feature type="transmembrane region" description="Helical" evidence="6">
    <location>
        <begin position="316"/>
        <end position="337"/>
    </location>
</feature>
<keyword evidence="7" id="KW-0732">Signal</keyword>
<evidence type="ECO:0000313" key="10">
    <source>
        <dbReference type="EMBL" id="RDE06496.1"/>
    </source>
</evidence>
<sequence>MLVTMLLVLLAWPAAAQGGGRHIAMRLVAETAHPRAGDTVPLAIDSRPQPGWHGYWEYPGDAGFPATLTWTLPRGMTAGKPAYPLPTTLTVAGLMNYVYEGPFAPLIDLRVPAGLATGTHLPVRLHLSYLVCTETLCVPEAQDLALDLTVGAGAVAAAKRARFDQWRRAIPRPLEAQASYAVEGGRLRLAVPYPAGAPATDVRFFPLANGLIDNAAPQQVRRDGDRLVVETRAGQPAGRIHGVLRIGGGQGLRLSAVPGAVPAAQGWAAAAAVAFLGALLGGLILNVMPCVFPILSLKALSLARGHLGEGEARREALAYTGGVVLVCLALGGLILALRAGGAAVGWAFQLQDARVVALLLLLTVALALNLSGLFELPVPRFAAKGGSAGAFATGALAAFIATPCTGPFMGAALGAALVLPWPAALAVFAGLGLGLALPFLLLGFVPALRRRLPRPGGWMETFRRVLSVPMWLTALALGWVLGRQGGVDALTIALAGALAAGLLLWVAGARQRSGRSVGVLVAGVALVAVATTFAVAGRRPDGPGTASAGAERFSEAELARLRAEKRPVFAYFTADWCLTCKVNEKAAIETQATRASFAAKGIRVLVGDWTDGDPVLGRFIEAHNRAGVPLYLYYAPGAGEPRVLPQVLTPGMLQAL</sequence>
<dbReference type="Gene3D" id="3.40.30.10">
    <property type="entry name" value="Glutaredoxin"/>
    <property type="match status" value="1"/>
</dbReference>
<dbReference type="Pfam" id="PF02683">
    <property type="entry name" value="DsbD_TM"/>
    <property type="match status" value="1"/>
</dbReference>
<feature type="domain" description="Thiol:disulfide interchange protein DsbD N-terminal" evidence="9">
    <location>
        <begin position="36"/>
        <end position="145"/>
    </location>
</feature>
<dbReference type="PANTHER" id="PTHR32234">
    <property type="entry name" value="THIOL:DISULFIDE INTERCHANGE PROTEIN DSBD"/>
    <property type="match status" value="1"/>
</dbReference>
<dbReference type="OrthoDB" id="9811036at2"/>
<keyword evidence="11" id="KW-1185">Reference proteome</keyword>
<evidence type="ECO:0000256" key="5">
    <source>
        <dbReference type="ARBA" id="ARBA00023136"/>
    </source>
</evidence>
<dbReference type="PANTHER" id="PTHR32234:SF3">
    <property type="entry name" value="SUPPRESSION OF COPPER SENSITIVITY PROTEIN"/>
    <property type="match status" value="1"/>
</dbReference>
<feature type="chain" id="PRO_5017085185" evidence="7">
    <location>
        <begin position="17"/>
        <end position="656"/>
    </location>
</feature>
<keyword evidence="2 6" id="KW-0812">Transmembrane</keyword>
<name>A0A369VVS4_9SPHN</name>
<dbReference type="InterPro" id="IPR028250">
    <property type="entry name" value="DsbDN"/>
</dbReference>
<reference evidence="10 11" key="1">
    <citation type="submission" date="2018-07" db="EMBL/GenBank/DDBJ databases">
        <title>a novel species of Sphingomonas isolated from the rhizosphere soil of Araceae plant.</title>
        <authorList>
            <person name="Zhiyong W."/>
            <person name="Qinglan Z."/>
            <person name="Zhiwei F."/>
            <person name="Ding X."/>
            <person name="Gejiao W."/>
            <person name="Shixue Z."/>
        </authorList>
    </citation>
    <scope>NUCLEOTIDE SEQUENCE [LARGE SCALE GENOMIC DNA]</scope>
    <source>
        <strain evidence="10 11">WZY 27</strain>
    </source>
</reference>
<feature type="transmembrane region" description="Helical" evidence="6">
    <location>
        <begin position="519"/>
        <end position="537"/>
    </location>
</feature>
<dbReference type="GO" id="GO:0016020">
    <property type="term" value="C:membrane"/>
    <property type="evidence" value="ECO:0007669"/>
    <property type="project" value="UniProtKB-SubCell"/>
</dbReference>
<accession>A0A369VVS4</accession>
<feature type="transmembrane region" description="Helical" evidence="6">
    <location>
        <begin position="390"/>
        <end position="417"/>
    </location>
</feature>
<dbReference type="InterPro" id="IPR003834">
    <property type="entry name" value="Cyt_c_assmbl_TM_dom"/>
</dbReference>
<evidence type="ECO:0000256" key="3">
    <source>
        <dbReference type="ARBA" id="ARBA00022748"/>
    </source>
</evidence>
<dbReference type="Pfam" id="PF11412">
    <property type="entry name" value="DsbD_N"/>
    <property type="match status" value="1"/>
</dbReference>
<evidence type="ECO:0000259" key="9">
    <source>
        <dbReference type="Pfam" id="PF11412"/>
    </source>
</evidence>
<dbReference type="CDD" id="cd02953">
    <property type="entry name" value="DsbDgamma"/>
    <property type="match status" value="1"/>
</dbReference>
<dbReference type="GO" id="GO:0015035">
    <property type="term" value="F:protein-disulfide reductase activity"/>
    <property type="evidence" value="ECO:0007669"/>
    <property type="project" value="TreeGrafter"/>
</dbReference>
<evidence type="ECO:0000313" key="11">
    <source>
        <dbReference type="Proteomes" id="UP000253918"/>
    </source>
</evidence>
<proteinExistence type="predicted"/>
<dbReference type="Proteomes" id="UP000253918">
    <property type="component" value="Unassembled WGS sequence"/>
</dbReference>
<comment type="subcellular location">
    <subcellularLocation>
        <location evidence="1">Membrane</location>
        <topology evidence="1">Multi-pass membrane protein</topology>
    </subcellularLocation>
</comment>
<feature type="transmembrane region" description="Helical" evidence="6">
    <location>
        <begin position="267"/>
        <end position="295"/>
    </location>
</feature>
<evidence type="ECO:0000256" key="7">
    <source>
        <dbReference type="SAM" id="SignalP"/>
    </source>
</evidence>
<feature type="transmembrane region" description="Helical" evidence="6">
    <location>
        <begin position="487"/>
        <end position="507"/>
    </location>
</feature>
<dbReference type="SUPFAM" id="SSF52833">
    <property type="entry name" value="Thioredoxin-like"/>
    <property type="match status" value="1"/>
</dbReference>
<evidence type="ECO:0000256" key="2">
    <source>
        <dbReference type="ARBA" id="ARBA00022692"/>
    </source>
</evidence>
<protein>
    <submittedName>
        <fullName evidence="10">Thiol:disulfide interchange protein</fullName>
    </submittedName>
</protein>
<dbReference type="AlphaFoldDB" id="A0A369VVS4"/>
<feature type="signal peptide" evidence="7">
    <location>
        <begin position="1"/>
        <end position="16"/>
    </location>
</feature>
<dbReference type="GO" id="GO:0017004">
    <property type="term" value="P:cytochrome complex assembly"/>
    <property type="evidence" value="ECO:0007669"/>
    <property type="project" value="UniProtKB-KW"/>
</dbReference>
<dbReference type="InterPro" id="IPR036249">
    <property type="entry name" value="Thioredoxin-like_sf"/>
</dbReference>
<keyword evidence="3" id="KW-0201">Cytochrome c-type biogenesis</keyword>
<dbReference type="Pfam" id="PF13899">
    <property type="entry name" value="Thioredoxin_7"/>
    <property type="match status" value="1"/>
</dbReference>
<feature type="transmembrane region" description="Helical" evidence="6">
    <location>
        <begin position="357"/>
        <end position="378"/>
    </location>
</feature>
<feature type="transmembrane region" description="Helical" evidence="6">
    <location>
        <begin position="423"/>
        <end position="445"/>
    </location>
</feature>